<accession>D2EFD9</accession>
<dbReference type="GO" id="GO:0008270">
    <property type="term" value="F:zinc ion binding"/>
    <property type="evidence" value="ECO:0007669"/>
    <property type="project" value="UniProtKB-KW"/>
</dbReference>
<dbReference type="AlphaFoldDB" id="D2EFD9"/>
<name>D2EFD9_PARA4</name>
<dbReference type="Pfam" id="PF04434">
    <property type="entry name" value="SWIM"/>
    <property type="match status" value="1"/>
</dbReference>
<keyword evidence="1" id="KW-0479">Metal-binding</keyword>
<evidence type="ECO:0000313" key="4">
    <source>
        <dbReference type="Proteomes" id="UP000009375"/>
    </source>
</evidence>
<proteinExistence type="predicted"/>
<gene>
    <name evidence="3" type="ORF">BJBARM4_0457</name>
</gene>
<organism evidence="3 4">
    <name type="scientific">Candidatus Parvarchaeum acidiphilum ARMAN-4</name>
    <dbReference type="NCBI Taxonomy" id="662760"/>
    <lineage>
        <taxon>Archaea</taxon>
        <taxon>Candidatus Parvarchaeota</taxon>
        <taxon>Candidatus Parvarchaeum</taxon>
    </lineage>
</organism>
<keyword evidence="1" id="KW-0862">Zinc</keyword>
<evidence type="ECO:0000313" key="3">
    <source>
        <dbReference type="EMBL" id="EEZ92944.1"/>
    </source>
</evidence>
<dbReference type="EMBL" id="GG730045">
    <property type="protein sequence ID" value="EEZ92944.1"/>
    <property type="molecule type" value="Genomic_DNA"/>
</dbReference>
<reference evidence="3 4" key="1">
    <citation type="journal article" date="2010" name="Proc. Natl. Acad. Sci. U.S.A.">
        <title>Enigmatic, ultrasmall, uncultivated Archaea.</title>
        <authorList>
            <person name="Baker B.J."/>
            <person name="Comolli L.R."/>
            <person name="Dick G.J."/>
            <person name="Hauser L.J."/>
            <person name="Hyatt D."/>
            <person name="Dill B.D."/>
            <person name="Land M.L."/>
            <person name="Verberkmoes N.C."/>
            <person name="Hettich R.L."/>
            <person name="Banfield J.F."/>
        </authorList>
    </citation>
    <scope>NUCLEOTIDE SEQUENCE [LARGE SCALE GENOMIC DNA]</scope>
</reference>
<evidence type="ECO:0000259" key="2">
    <source>
        <dbReference type="PROSITE" id="PS50966"/>
    </source>
</evidence>
<evidence type="ECO:0000256" key="1">
    <source>
        <dbReference type="PROSITE-ProRule" id="PRU00325"/>
    </source>
</evidence>
<feature type="domain" description="SWIM-type" evidence="2">
    <location>
        <begin position="55"/>
        <end position="96"/>
    </location>
</feature>
<keyword evidence="1" id="KW-0863">Zinc-finger</keyword>
<sequence length="105" mass="12146">MAESNGKMYKLEEIIGKPLITSSDKKTRIYGLNVKGREIEISAYLESESRKGYFHKVEVEYLSASMYIINGICTCESFQYYGMPCKHMLTARNVYLKNQNKINKD</sequence>
<dbReference type="InterPro" id="IPR007527">
    <property type="entry name" value="Znf_SWIM"/>
</dbReference>
<protein>
    <submittedName>
        <fullName evidence="3">Zinc finger SWIM domain protein</fullName>
    </submittedName>
</protein>
<dbReference type="PROSITE" id="PS50966">
    <property type="entry name" value="ZF_SWIM"/>
    <property type="match status" value="1"/>
</dbReference>
<dbReference type="Proteomes" id="UP000009375">
    <property type="component" value="Unassembled WGS sequence"/>
</dbReference>